<evidence type="ECO:0000256" key="3">
    <source>
        <dbReference type="ARBA" id="ARBA00023163"/>
    </source>
</evidence>
<reference evidence="5 6" key="1">
    <citation type="submission" date="2019-04" db="EMBL/GenBank/DDBJ databases">
        <title>Kribbella sp. NEAU-THZ 27 nov., a novel actinomycete isolated from soil.</title>
        <authorList>
            <person name="Duan L."/>
        </authorList>
    </citation>
    <scope>NUCLEOTIDE SEQUENCE [LARGE SCALE GENOMIC DNA]</scope>
    <source>
        <strain evidence="6">NEAU-THZ27</strain>
    </source>
</reference>
<dbReference type="InterPro" id="IPR019888">
    <property type="entry name" value="Tscrpt_reg_AsnC-like"/>
</dbReference>
<keyword evidence="3" id="KW-0804">Transcription</keyword>
<dbReference type="PROSITE" id="PS50956">
    <property type="entry name" value="HTH_ASNC_2"/>
    <property type="match status" value="1"/>
</dbReference>
<dbReference type="GO" id="GO:0043200">
    <property type="term" value="P:response to amino acid"/>
    <property type="evidence" value="ECO:0007669"/>
    <property type="project" value="TreeGrafter"/>
</dbReference>
<dbReference type="Gene3D" id="3.30.70.920">
    <property type="match status" value="1"/>
</dbReference>
<dbReference type="Pfam" id="PF01037">
    <property type="entry name" value="AsnC_trans_reg"/>
    <property type="match status" value="1"/>
</dbReference>
<dbReference type="InterPro" id="IPR000485">
    <property type="entry name" value="AsnC-type_HTH_dom"/>
</dbReference>
<dbReference type="InterPro" id="IPR019887">
    <property type="entry name" value="Tscrpt_reg_AsnC/Lrp_C"/>
</dbReference>
<organism evidence="5 6">
    <name type="scientific">Kribbella jiaozuonensis</name>
    <dbReference type="NCBI Taxonomy" id="2575441"/>
    <lineage>
        <taxon>Bacteria</taxon>
        <taxon>Bacillati</taxon>
        <taxon>Actinomycetota</taxon>
        <taxon>Actinomycetes</taxon>
        <taxon>Propionibacteriales</taxon>
        <taxon>Kribbellaceae</taxon>
        <taxon>Kribbella</taxon>
    </lineage>
</organism>
<gene>
    <name evidence="5" type="ORF">FDA38_21375</name>
</gene>
<dbReference type="InterPro" id="IPR036390">
    <property type="entry name" value="WH_DNA-bd_sf"/>
</dbReference>
<keyword evidence="6" id="KW-1185">Reference proteome</keyword>
<evidence type="ECO:0000256" key="2">
    <source>
        <dbReference type="ARBA" id="ARBA00023125"/>
    </source>
</evidence>
<evidence type="ECO:0000256" key="1">
    <source>
        <dbReference type="ARBA" id="ARBA00023015"/>
    </source>
</evidence>
<dbReference type="Proteomes" id="UP000305836">
    <property type="component" value="Unassembled WGS sequence"/>
</dbReference>
<proteinExistence type="predicted"/>
<feature type="domain" description="HTH asnC-type" evidence="4">
    <location>
        <begin position="8"/>
        <end position="68"/>
    </location>
</feature>
<dbReference type="PANTHER" id="PTHR30154">
    <property type="entry name" value="LEUCINE-RESPONSIVE REGULATORY PROTEIN"/>
    <property type="match status" value="1"/>
</dbReference>
<evidence type="ECO:0000313" key="6">
    <source>
        <dbReference type="Proteomes" id="UP000305836"/>
    </source>
</evidence>
<evidence type="ECO:0000259" key="4">
    <source>
        <dbReference type="PROSITE" id="PS50956"/>
    </source>
</evidence>
<accession>A0A4V6XB56</accession>
<dbReference type="PRINTS" id="PR00033">
    <property type="entry name" value="HTHASNC"/>
</dbReference>
<dbReference type="GO" id="GO:0043565">
    <property type="term" value="F:sequence-specific DNA binding"/>
    <property type="evidence" value="ECO:0007669"/>
    <property type="project" value="InterPro"/>
</dbReference>
<evidence type="ECO:0000313" key="5">
    <source>
        <dbReference type="EMBL" id="TKK78553.1"/>
    </source>
</evidence>
<sequence>MEAIMVDFDRLDEQLVHALQVDGRASFSRIAAVLGASDRTIARRYHRLRETGAVRVVAVPSSPRLGWVDWLVRIQCAPDSAVAVAAAMARRDDTSWVYLTSGGLEVTCITHTQSQRAPLLQKLPRGPRITSVTAQCMLRAVAGTAGWSGRTTALTEEQVDRLRMPAPEYDVPLELTAQDQRLMAELAKDARAAYPALAAATGMPESTVRRRLGELLRAGAMYLDVEADPMLFGYATEAILWMSVAPSALTTVADALTQHPEIAYAAAVTGATNLFGFVVCADPDALYDYLSERIGTLPGITHIETVPLTTTVKRAGTLLPRR</sequence>
<dbReference type="GO" id="GO:0005829">
    <property type="term" value="C:cytosol"/>
    <property type="evidence" value="ECO:0007669"/>
    <property type="project" value="TreeGrafter"/>
</dbReference>
<dbReference type="InterPro" id="IPR036388">
    <property type="entry name" value="WH-like_DNA-bd_sf"/>
</dbReference>
<dbReference type="PANTHER" id="PTHR30154:SF34">
    <property type="entry name" value="TRANSCRIPTIONAL REGULATOR AZLB"/>
    <property type="match status" value="1"/>
</dbReference>
<keyword evidence="2" id="KW-0238">DNA-binding</keyword>
<dbReference type="AlphaFoldDB" id="A0A4V6XB56"/>
<keyword evidence="1" id="KW-0805">Transcription regulation</keyword>
<name>A0A4V6XB56_9ACTN</name>
<protein>
    <submittedName>
        <fullName evidence="5">AsnC family transcriptional regulator</fullName>
    </submittedName>
</protein>
<dbReference type="SMART" id="SM00344">
    <property type="entry name" value="HTH_ASNC"/>
    <property type="match status" value="2"/>
</dbReference>
<comment type="caution">
    <text evidence="5">The sequence shown here is derived from an EMBL/GenBank/DDBJ whole genome shotgun (WGS) entry which is preliminary data.</text>
</comment>
<dbReference type="InterPro" id="IPR011008">
    <property type="entry name" value="Dimeric_a/b-barrel"/>
</dbReference>
<dbReference type="OrthoDB" id="4050641at2"/>
<dbReference type="Gene3D" id="1.10.10.10">
    <property type="entry name" value="Winged helix-like DNA-binding domain superfamily/Winged helix DNA-binding domain"/>
    <property type="match status" value="2"/>
</dbReference>
<dbReference type="Pfam" id="PF13404">
    <property type="entry name" value="HTH_AsnC-type"/>
    <property type="match status" value="2"/>
</dbReference>
<dbReference type="SUPFAM" id="SSF54909">
    <property type="entry name" value="Dimeric alpha+beta barrel"/>
    <property type="match status" value="1"/>
</dbReference>
<dbReference type="EMBL" id="SZPZ01000003">
    <property type="protein sequence ID" value="TKK78553.1"/>
    <property type="molecule type" value="Genomic_DNA"/>
</dbReference>
<dbReference type="SUPFAM" id="SSF46785">
    <property type="entry name" value="Winged helix' DNA-binding domain"/>
    <property type="match status" value="2"/>
</dbReference>